<keyword evidence="17" id="KW-1185">Reference proteome</keyword>
<evidence type="ECO:0000256" key="12">
    <source>
        <dbReference type="ARBA" id="ARBA00074271"/>
    </source>
</evidence>
<sequence>MIALLSLLLPLGLLSGANAKVQRAGVNIAGFDFGCTTDGACDISKIVPPLASHGGPDGIGQMQHFSRDLGLNIFRLPVGWQYLTNNVLGGSLDGNNAGTYDELVQGCLGTGALCIIDIHNYARWYSGIVGQGGVTTDDLVSLWRQLASKYQGNSNVVFGIMNEPHDLDINEWAGTVQACVTAIRQAGANSQMILIPGTNYAAAGGFAEQSGPALVGISNPDGSKNNLIFDVHQYLDGPNYTGTTPECTHDGTDSLGDLASWLRNNGRMAILSETGGGNTGSCQQYVCAEIDWMNYRADVFLGWVGWAAGSFDQSYVLTETPTYSNGQWHDTALVTSCIAGKFH</sequence>
<dbReference type="GO" id="GO:0008810">
    <property type="term" value="F:cellulase activity"/>
    <property type="evidence" value="ECO:0007669"/>
    <property type="project" value="UniProtKB-EC"/>
</dbReference>
<dbReference type="InterPro" id="IPR018087">
    <property type="entry name" value="Glyco_hydro_5_CS"/>
</dbReference>
<accession>A0AAQ3LYL7</accession>
<keyword evidence="6" id="KW-0136">Cellulose degradation</keyword>
<reference evidence="16 17" key="1">
    <citation type="submission" date="2023-11" db="EMBL/GenBank/DDBJ databases">
        <title>An acidophilic fungus is an integral part of prey digestion in a carnivorous sundew plant.</title>
        <authorList>
            <person name="Tsai I.J."/>
        </authorList>
    </citation>
    <scope>NUCLEOTIDE SEQUENCE [LARGE SCALE GENOMIC DNA]</scope>
    <source>
        <strain evidence="16">169a</strain>
    </source>
</reference>
<evidence type="ECO:0000256" key="10">
    <source>
        <dbReference type="ARBA" id="ARBA00023326"/>
    </source>
</evidence>
<dbReference type="InterPro" id="IPR001547">
    <property type="entry name" value="Glyco_hydro_5"/>
</dbReference>
<dbReference type="PANTHER" id="PTHR34142">
    <property type="entry name" value="ENDO-BETA-1,4-GLUCANASE A"/>
    <property type="match status" value="1"/>
</dbReference>
<evidence type="ECO:0000313" key="17">
    <source>
        <dbReference type="Proteomes" id="UP001303373"/>
    </source>
</evidence>
<evidence type="ECO:0000256" key="11">
    <source>
        <dbReference type="ARBA" id="ARBA00059691"/>
    </source>
</evidence>
<evidence type="ECO:0000256" key="8">
    <source>
        <dbReference type="ARBA" id="ARBA00023283"/>
    </source>
</evidence>
<keyword evidence="10" id="KW-0624">Polysaccharide degradation</keyword>
<keyword evidence="4 14" id="KW-0732">Signal</keyword>
<comment type="similarity">
    <text evidence="2 13">Belongs to the glycosyl hydrolase 5 (cellulase A) family.</text>
</comment>
<dbReference type="Pfam" id="PF00150">
    <property type="entry name" value="Cellulase"/>
    <property type="match status" value="1"/>
</dbReference>
<dbReference type="EC" id="3.2.1.4" evidence="3"/>
<comment type="function">
    <text evidence="11">Endoglucanase (EG) that cleaves the internal beta-1,4-glucosidic bonds in cellulose. The degradation of cellulose involves an interplay between different cellulolytic enzymes. Hydrolysis starts with EGs, which cut internal glycosidic linkages to reduce the polymerization degree of the substrate and creates new chain ends for exocellobiohydrolases (CBHs). The CBH release the disaccharide cellobiose from the non-reducing end of the cellulose polymer chain. Finally, beta-1,4-glucosidases hydrolyze the cellobiose and other short cello-oligosaccharides into glucose units.</text>
</comment>
<evidence type="ECO:0000256" key="5">
    <source>
        <dbReference type="ARBA" id="ARBA00022801"/>
    </source>
</evidence>
<evidence type="ECO:0000256" key="9">
    <source>
        <dbReference type="ARBA" id="ARBA00023295"/>
    </source>
</evidence>
<dbReference type="EMBL" id="CP138581">
    <property type="protein sequence ID" value="WPG98224.1"/>
    <property type="molecule type" value="Genomic_DNA"/>
</dbReference>
<organism evidence="16 17">
    <name type="scientific">Acrodontium crateriforme</name>
    <dbReference type="NCBI Taxonomy" id="150365"/>
    <lineage>
        <taxon>Eukaryota</taxon>
        <taxon>Fungi</taxon>
        <taxon>Dikarya</taxon>
        <taxon>Ascomycota</taxon>
        <taxon>Pezizomycotina</taxon>
        <taxon>Dothideomycetes</taxon>
        <taxon>Dothideomycetidae</taxon>
        <taxon>Mycosphaerellales</taxon>
        <taxon>Teratosphaeriaceae</taxon>
        <taxon>Acrodontium</taxon>
    </lineage>
</organism>
<keyword evidence="9 13" id="KW-0326">Glycosidase</keyword>
<evidence type="ECO:0000256" key="14">
    <source>
        <dbReference type="SAM" id="SignalP"/>
    </source>
</evidence>
<keyword evidence="7" id="KW-0119">Carbohydrate metabolism</keyword>
<name>A0AAQ3LYL7_9PEZI</name>
<feature type="domain" description="Glycoside hydrolase family 5" evidence="15">
    <location>
        <begin position="57"/>
        <end position="308"/>
    </location>
</feature>
<evidence type="ECO:0000313" key="16">
    <source>
        <dbReference type="EMBL" id="WPG98224.1"/>
    </source>
</evidence>
<dbReference type="FunFam" id="3.20.20.80:FF:000124">
    <property type="entry name" value="Exported cellulase"/>
    <property type="match status" value="1"/>
</dbReference>
<dbReference type="PANTHER" id="PTHR34142:SF5">
    <property type="entry name" value="CBM1 DOMAIN-CONTAINING PROTEIN"/>
    <property type="match status" value="1"/>
</dbReference>
<feature type="signal peptide" evidence="14">
    <location>
        <begin position="1"/>
        <end position="19"/>
    </location>
</feature>
<proteinExistence type="inferred from homology"/>
<dbReference type="PROSITE" id="PS00659">
    <property type="entry name" value="GLYCOSYL_HYDROL_F5"/>
    <property type="match status" value="1"/>
</dbReference>
<evidence type="ECO:0000259" key="15">
    <source>
        <dbReference type="Pfam" id="PF00150"/>
    </source>
</evidence>
<gene>
    <name evidence="16" type="ORF">R9X50_00101200</name>
</gene>
<evidence type="ECO:0000256" key="13">
    <source>
        <dbReference type="RuleBase" id="RU361153"/>
    </source>
</evidence>
<evidence type="ECO:0000256" key="1">
    <source>
        <dbReference type="ARBA" id="ARBA00000966"/>
    </source>
</evidence>
<feature type="chain" id="PRO_5042843704" description="Endoglucanase EG-II" evidence="14">
    <location>
        <begin position="20"/>
        <end position="343"/>
    </location>
</feature>
<dbReference type="Gene3D" id="3.20.20.80">
    <property type="entry name" value="Glycosidases"/>
    <property type="match status" value="1"/>
</dbReference>
<evidence type="ECO:0000256" key="2">
    <source>
        <dbReference type="ARBA" id="ARBA00005641"/>
    </source>
</evidence>
<dbReference type="SUPFAM" id="SSF51445">
    <property type="entry name" value="(Trans)glycosidases"/>
    <property type="match status" value="1"/>
</dbReference>
<evidence type="ECO:0000256" key="7">
    <source>
        <dbReference type="ARBA" id="ARBA00023277"/>
    </source>
</evidence>
<dbReference type="InterPro" id="IPR017853">
    <property type="entry name" value="GH"/>
</dbReference>
<evidence type="ECO:0000256" key="6">
    <source>
        <dbReference type="ARBA" id="ARBA00023001"/>
    </source>
</evidence>
<comment type="catalytic activity">
    <reaction evidence="1">
        <text>Endohydrolysis of (1-&gt;4)-beta-D-glucosidic linkages in cellulose, lichenin and cereal beta-D-glucans.</text>
        <dbReference type="EC" id="3.2.1.4"/>
    </reaction>
</comment>
<dbReference type="Proteomes" id="UP001303373">
    <property type="component" value="Chromosome 2"/>
</dbReference>
<dbReference type="AlphaFoldDB" id="A0AAQ3LYL7"/>
<keyword evidence="8" id="KW-0873">Pyrrolidone carboxylic acid</keyword>
<dbReference type="GO" id="GO:0030245">
    <property type="term" value="P:cellulose catabolic process"/>
    <property type="evidence" value="ECO:0007669"/>
    <property type="project" value="UniProtKB-KW"/>
</dbReference>
<protein>
    <recommendedName>
        <fullName evidence="12">Endoglucanase EG-II</fullName>
        <ecNumber evidence="3">3.2.1.4</ecNumber>
    </recommendedName>
</protein>
<evidence type="ECO:0000256" key="4">
    <source>
        <dbReference type="ARBA" id="ARBA00022729"/>
    </source>
</evidence>
<evidence type="ECO:0000256" key="3">
    <source>
        <dbReference type="ARBA" id="ARBA00012601"/>
    </source>
</evidence>
<keyword evidence="5 13" id="KW-0378">Hydrolase</keyword>